<keyword evidence="3" id="KW-1185">Reference proteome</keyword>
<dbReference type="AlphaFoldDB" id="A0A965ZHJ3"/>
<proteinExistence type="predicted"/>
<gene>
    <name evidence="2" type="ORF">GSY63_12820</name>
</gene>
<comment type="caution">
    <text evidence="2">The sequence shown here is derived from an EMBL/GenBank/DDBJ whole genome shotgun (WGS) entry which is preliminary data.</text>
</comment>
<evidence type="ECO:0000313" key="2">
    <source>
        <dbReference type="EMBL" id="NCD70243.1"/>
    </source>
</evidence>
<dbReference type="EMBL" id="WWEO01000043">
    <property type="protein sequence ID" value="NCD70243.1"/>
    <property type="molecule type" value="Genomic_DNA"/>
</dbReference>
<dbReference type="Proteomes" id="UP000638732">
    <property type="component" value="Unassembled WGS sequence"/>
</dbReference>
<feature type="signal peptide" evidence="1">
    <location>
        <begin position="1"/>
        <end position="19"/>
    </location>
</feature>
<sequence>MKLRLLATALLFLSIRGSAQNVTKVFDKVKDVTVKDFGSIKKNNVIKGYYTFYEFDKVDRKTILFRLNLLDENLNPIGTGDITGPKSWSLLTSGFDGTNFCFKFYDEKEKTIELRVYDQQAKEIAANTLKTNYNTNSNTYQTFGQIVGADIYTVGNAGFCNYTFNDPNNSFVITYINNNSQASWQQTYEPEAKSKAVVPKFLTGDDEMILTGITRIDKGLYSLKTAQSIAAYNTKNGSKLFDVSTTFGENHVVPINAILEDGKITIIGLNYLSEKTYTSAPEGLAFIQMDRTGKVLKSSFKTFDESFGKYLPIENHQLTGGYYLYFHNIIRSNRNTNLIIAEKFKKAADAGGIALSLVGGGPIKLKLENMVVLEYDLEGNIKTATEIPKAMTSTAPFPSYSGFFPAYYLASWANGLGLMDYMFTTQNSDNSEIAFSFVDHGKIDDASKSTDNFGQIKYKNGTLTTDKLPIKDEKATLSRFLPAKSGHVLQMNYFKKDKKLEMNLIKLNN</sequence>
<keyword evidence="1" id="KW-0732">Signal</keyword>
<reference evidence="2" key="1">
    <citation type="submission" date="2020-01" db="EMBL/GenBank/DDBJ databases">
        <authorList>
            <person name="Seo Y.L."/>
        </authorList>
    </citation>
    <scope>NUCLEOTIDE SEQUENCE</scope>
    <source>
        <strain evidence="2">R11</strain>
    </source>
</reference>
<organism evidence="2 3">
    <name type="scientific">Mucilaginibacter agri</name>
    <dbReference type="NCBI Taxonomy" id="2695265"/>
    <lineage>
        <taxon>Bacteria</taxon>
        <taxon>Pseudomonadati</taxon>
        <taxon>Bacteroidota</taxon>
        <taxon>Sphingobacteriia</taxon>
        <taxon>Sphingobacteriales</taxon>
        <taxon>Sphingobacteriaceae</taxon>
        <taxon>Mucilaginibacter</taxon>
    </lineage>
</organism>
<feature type="chain" id="PRO_5036779191" description="PKD-like family protein" evidence="1">
    <location>
        <begin position="20"/>
        <end position="509"/>
    </location>
</feature>
<dbReference type="InterPro" id="IPR046661">
    <property type="entry name" value="DUF6770"/>
</dbReference>
<evidence type="ECO:0000313" key="3">
    <source>
        <dbReference type="Proteomes" id="UP000638732"/>
    </source>
</evidence>
<evidence type="ECO:0000256" key="1">
    <source>
        <dbReference type="SAM" id="SignalP"/>
    </source>
</evidence>
<accession>A0A965ZHJ3</accession>
<dbReference type="Pfam" id="PF20559">
    <property type="entry name" value="DUF6770"/>
    <property type="match status" value="1"/>
</dbReference>
<reference evidence="2" key="2">
    <citation type="submission" date="2020-10" db="EMBL/GenBank/DDBJ databases">
        <title>Mucilaginibacter sp. nov., isolated from soil.</title>
        <authorList>
            <person name="Jeon C.O."/>
        </authorList>
    </citation>
    <scope>NUCLEOTIDE SEQUENCE</scope>
    <source>
        <strain evidence="2">R11</strain>
    </source>
</reference>
<name>A0A965ZHJ3_9SPHI</name>
<dbReference type="RefSeq" id="WP_166586233.1">
    <property type="nucleotide sequence ID" value="NZ_WWEO01000043.1"/>
</dbReference>
<protein>
    <recommendedName>
        <fullName evidence="4">PKD-like family protein</fullName>
    </recommendedName>
</protein>
<evidence type="ECO:0008006" key="4">
    <source>
        <dbReference type="Google" id="ProtNLM"/>
    </source>
</evidence>